<reference evidence="2 3" key="1">
    <citation type="journal article" date="2021" name="Elife">
        <title>Chloroplast acquisition without the gene transfer in kleptoplastic sea slugs, Plakobranchus ocellatus.</title>
        <authorList>
            <person name="Maeda T."/>
            <person name="Takahashi S."/>
            <person name="Yoshida T."/>
            <person name="Shimamura S."/>
            <person name="Takaki Y."/>
            <person name="Nagai Y."/>
            <person name="Toyoda A."/>
            <person name="Suzuki Y."/>
            <person name="Arimoto A."/>
            <person name="Ishii H."/>
            <person name="Satoh N."/>
            <person name="Nishiyama T."/>
            <person name="Hasebe M."/>
            <person name="Maruyama T."/>
            <person name="Minagawa J."/>
            <person name="Obokata J."/>
            <person name="Shigenobu S."/>
        </authorList>
    </citation>
    <scope>NUCLEOTIDE SEQUENCE [LARGE SCALE GENOMIC DNA]</scope>
</reference>
<evidence type="ECO:0000313" key="2">
    <source>
        <dbReference type="EMBL" id="GFO32118.1"/>
    </source>
</evidence>
<feature type="chain" id="PRO_5043898686" description="Secreted protein" evidence="1">
    <location>
        <begin position="21"/>
        <end position="82"/>
    </location>
</feature>
<keyword evidence="1" id="KW-0732">Signal</keyword>
<evidence type="ECO:0008006" key="4">
    <source>
        <dbReference type="Google" id="ProtNLM"/>
    </source>
</evidence>
<protein>
    <recommendedName>
        <fullName evidence="4">Secreted protein</fullName>
    </recommendedName>
</protein>
<keyword evidence="3" id="KW-1185">Reference proteome</keyword>
<dbReference type="Proteomes" id="UP000735302">
    <property type="component" value="Unassembled WGS sequence"/>
</dbReference>
<accession>A0AAV4CKE6</accession>
<dbReference type="AlphaFoldDB" id="A0AAV4CKE6"/>
<evidence type="ECO:0000313" key="3">
    <source>
        <dbReference type="Proteomes" id="UP000735302"/>
    </source>
</evidence>
<gene>
    <name evidence="2" type="ORF">PoB_005862300</name>
</gene>
<sequence length="82" mass="9415">MGFLFGHALMAFLNLQGNIAADCKQSEFQVPHFPPRDLQGTFCREFEPRYRRPACRRPASLRSLVVEGHPSLRISHGCFSYF</sequence>
<feature type="signal peptide" evidence="1">
    <location>
        <begin position="1"/>
        <end position="20"/>
    </location>
</feature>
<comment type="caution">
    <text evidence="2">The sequence shown here is derived from an EMBL/GenBank/DDBJ whole genome shotgun (WGS) entry which is preliminary data.</text>
</comment>
<organism evidence="2 3">
    <name type="scientific">Plakobranchus ocellatus</name>
    <dbReference type="NCBI Taxonomy" id="259542"/>
    <lineage>
        <taxon>Eukaryota</taxon>
        <taxon>Metazoa</taxon>
        <taxon>Spiralia</taxon>
        <taxon>Lophotrochozoa</taxon>
        <taxon>Mollusca</taxon>
        <taxon>Gastropoda</taxon>
        <taxon>Heterobranchia</taxon>
        <taxon>Euthyneura</taxon>
        <taxon>Panpulmonata</taxon>
        <taxon>Sacoglossa</taxon>
        <taxon>Placobranchoidea</taxon>
        <taxon>Plakobranchidae</taxon>
        <taxon>Plakobranchus</taxon>
    </lineage>
</organism>
<evidence type="ECO:0000256" key="1">
    <source>
        <dbReference type="SAM" id="SignalP"/>
    </source>
</evidence>
<proteinExistence type="predicted"/>
<name>A0AAV4CKE6_9GAST</name>
<dbReference type="EMBL" id="BLXT01006566">
    <property type="protein sequence ID" value="GFO32118.1"/>
    <property type="molecule type" value="Genomic_DNA"/>
</dbReference>